<keyword evidence="1" id="KW-1185">Reference proteome</keyword>
<name>A0A1I8BRQ9_MELHA</name>
<sequence>MIQLRRFSTSLVRSVVLPIKQVSLKNIVLSTKQPLPATPKRHIKTSLKCLKNRHAASASNEMWLASSNQLKIFLRTYELDVESYSMKNEVVKYLIKHYAPNKEELRKSWKNSYALHLNGYEDELDLYSIHALMLDSYKFCNIIFDIKQQNLFNKQKLLEDWKGGLDRQVLPFIFIFL</sequence>
<reference evidence="2" key="1">
    <citation type="submission" date="2016-11" db="UniProtKB">
        <authorList>
            <consortium name="WormBaseParasite"/>
        </authorList>
    </citation>
    <scope>IDENTIFICATION</scope>
</reference>
<dbReference type="Proteomes" id="UP000095281">
    <property type="component" value="Unplaced"/>
</dbReference>
<dbReference type="AlphaFoldDB" id="A0A1I8BRQ9"/>
<dbReference type="Gene3D" id="1.20.120.330">
    <property type="entry name" value="Nucleotidyltransferases domain 2"/>
    <property type="match status" value="1"/>
</dbReference>
<evidence type="ECO:0000313" key="1">
    <source>
        <dbReference type="Proteomes" id="UP000095281"/>
    </source>
</evidence>
<accession>A0A1I8BRQ9</accession>
<organism evidence="1 2">
    <name type="scientific">Meloidogyne hapla</name>
    <name type="common">Root-knot nematode worm</name>
    <dbReference type="NCBI Taxonomy" id="6305"/>
    <lineage>
        <taxon>Eukaryota</taxon>
        <taxon>Metazoa</taxon>
        <taxon>Ecdysozoa</taxon>
        <taxon>Nematoda</taxon>
        <taxon>Chromadorea</taxon>
        <taxon>Rhabditida</taxon>
        <taxon>Tylenchina</taxon>
        <taxon>Tylenchomorpha</taxon>
        <taxon>Tylenchoidea</taxon>
        <taxon>Meloidogynidae</taxon>
        <taxon>Meloidogyninae</taxon>
        <taxon>Meloidogyne</taxon>
    </lineage>
</organism>
<proteinExistence type="predicted"/>
<evidence type="ECO:0000313" key="2">
    <source>
        <dbReference type="WBParaSite" id="MhA1_Contig42.frz3.gene38"/>
    </source>
</evidence>
<dbReference type="WBParaSite" id="MhA1_Contig42.frz3.gene38">
    <property type="protein sequence ID" value="MhA1_Contig42.frz3.gene38"/>
    <property type="gene ID" value="MhA1_Contig42.frz3.gene38"/>
</dbReference>
<protein>
    <submittedName>
        <fullName evidence="2">Uncharacterized protein</fullName>
    </submittedName>
</protein>